<gene>
    <name evidence="5" type="ORF">P8A19_17955</name>
</gene>
<evidence type="ECO:0000313" key="6">
    <source>
        <dbReference type="Proteomes" id="UP001235744"/>
    </source>
</evidence>
<proteinExistence type="predicted"/>
<protein>
    <submittedName>
        <fullName evidence="5">FG-GAP-like repeat-containing protein</fullName>
    </submittedName>
</protein>
<accession>A0ABY9IPM4</accession>
<dbReference type="InterPro" id="IPR017946">
    <property type="entry name" value="PLC-like_Pdiesterase_TIM-brl"/>
</dbReference>
<feature type="compositionally biased region" description="Polar residues" evidence="2">
    <location>
        <begin position="35"/>
        <end position="55"/>
    </location>
</feature>
<dbReference type="SUPFAM" id="SSF69318">
    <property type="entry name" value="Integrin alpha N-terminal domain"/>
    <property type="match status" value="1"/>
</dbReference>
<dbReference type="InterPro" id="IPR030395">
    <property type="entry name" value="GP_PDE_dom"/>
</dbReference>
<dbReference type="EMBL" id="CP120988">
    <property type="protein sequence ID" value="WLQ57216.1"/>
    <property type="molecule type" value="Genomic_DNA"/>
</dbReference>
<reference evidence="5 6" key="1">
    <citation type="submission" date="2023-03" db="EMBL/GenBank/DDBJ databases">
        <title>Isolation and description of six Streptomyces strains from soil environments, able to metabolize different microbial glucans.</title>
        <authorList>
            <person name="Widen T."/>
            <person name="Larsbrink J."/>
        </authorList>
    </citation>
    <scope>NUCLEOTIDE SEQUENCE [LARGE SCALE GENOMIC DNA]</scope>
    <source>
        <strain evidence="5 6">Alt2</strain>
    </source>
</reference>
<dbReference type="RefSeq" id="WP_306071172.1">
    <property type="nucleotide sequence ID" value="NZ_CP120988.1"/>
</dbReference>
<dbReference type="Gene3D" id="3.20.20.190">
    <property type="entry name" value="Phosphatidylinositol (PI) phosphodiesterase"/>
    <property type="match status" value="1"/>
</dbReference>
<sequence>MKRRFGIVGTALLCAVFGVQGPAVGAGVERPATVASQYSSTDPDWPAVSSTSMTGSNGGPRAATASAAGTAPHHDYNGDGRSDMASWYDYSDGHDAIHTFTARADGGFAPPAPGWETPKGKFWAEHMKRVTGDFNGDGIGDVAAFYGYDTGKVSLFTWLGTGNGTFADYVPSWSVEPGNWTFDAITAQAGDFDGDGRDDIAAWYDYRNGDDKLFTFLANPDGGFAVPFSSFARTDADGWEVERMKFATGDYDGDGRDDLGVLDSYTAGTVRLMAFSGKPDGGFAEPVSGWEADGWQFDRVSVVSGDFDGNGRDEFATWYDYADGRDALFGFGLDAAGRFGGQRELLNAKMGDYDRARMYLVSGDYNGDGRADVGALYGYEGGLVAALTFTARADGTLVDALHSWQSTPIEYWTFARVATIERYNSSLPACPAVFGHGGYPDGADSYDRDQIRQPNHPTGLAQQKSWGASGVEADLRLTKDGTKAVMWHNSTTRGLTGTKFDIAEMRWATGADQLKGRKIAYGPYAGETVYTFREWLDSARSKQMAAFVELKEETKPLLLHGEESVSEAAWNEVIAPIAEKAATQRIMIYTLDDELRPELVKRVTAAGLGASLENYPHWIDDPEFHWEEPAPAASNHFAYWQYKLNKYGSPVNSVPMATSWTSDFTTWLNGKCR</sequence>
<dbReference type="Pfam" id="PF03009">
    <property type="entry name" value="GDPD"/>
    <property type="match status" value="1"/>
</dbReference>
<evidence type="ECO:0000256" key="2">
    <source>
        <dbReference type="SAM" id="MobiDB-lite"/>
    </source>
</evidence>
<evidence type="ECO:0000256" key="1">
    <source>
        <dbReference type="ARBA" id="ARBA00022729"/>
    </source>
</evidence>
<dbReference type="PANTHER" id="PTHR46211:SF14">
    <property type="entry name" value="GLYCEROPHOSPHODIESTER PHOSPHODIESTERASE"/>
    <property type="match status" value="1"/>
</dbReference>
<feature type="signal peptide" evidence="3">
    <location>
        <begin position="1"/>
        <end position="25"/>
    </location>
</feature>
<evidence type="ECO:0000259" key="4">
    <source>
        <dbReference type="Pfam" id="PF03009"/>
    </source>
</evidence>
<organism evidence="5 6">
    <name type="scientific">Streptomyces poriferorum</name>
    <dbReference type="NCBI Taxonomy" id="2798799"/>
    <lineage>
        <taxon>Bacteria</taxon>
        <taxon>Bacillati</taxon>
        <taxon>Actinomycetota</taxon>
        <taxon>Actinomycetes</taxon>
        <taxon>Kitasatosporales</taxon>
        <taxon>Streptomycetaceae</taxon>
        <taxon>Streptomyces</taxon>
    </lineage>
</organism>
<dbReference type="Pfam" id="PF13517">
    <property type="entry name" value="FG-GAP_3"/>
    <property type="match status" value="1"/>
</dbReference>
<name>A0ABY9IPM4_9ACTN</name>
<feature type="region of interest" description="Disordered" evidence="2">
    <location>
        <begin position="35"/>
        <end position="76"/>
    </location>
</feature>
<dbReference type="Gene3D" id="2.40.128.340">
    <property type="match status" value="4"/>
</dbReference>
<keyword evidence="1 3" id="KW-0732">Signal</keyword>
<feature type="compositionally biased region" description="Low complexity" evidence="2">
    <location>
        <begin position="62"/>
        <end position="71"/>
    </location>
</feature>
<evidence type="ECO:0000256" key="3">
    <source>
        <dbReference type="SAM" id="SignalP"/>
    </source>
</evidence>
<dbReference type="SUPFAM" id="SSF51695">
    <property type="entry name" value="PLC-like phosphodiesterases"/>
    <property type="match status" value="1"/>
</dbReference>
<dbReference type="PANTHER" id="PTHR46211">
    <property type="entry name" value="GLYCEROPHOSPHORYL DIESTER PHOSPHODIESTERASE"/>
    <property type="match status" value="1"/>
</dbReference>
<feature type="chain" id="PRO_5046920364" evidence="3">
    <location>
        <begin position="26"/>
        <end position="673"/>
    </location>
</feature>
<feature type="domain" description="GP-PDE" evidence="4">
    <location>
        <begin position="465"/>
        <end position="590"/>
    </location>
</feature>
<dbReference type="Proteomes" id="UP001235744">
    <property type="component" value="Chromosome"/>
</dbReference>
<evidence type="ECO:0000313" key="5">
    <source>
        <dbReference type="EMBL" id="WLQ57216.1"/>
    </source>
</evidence>
<keyword evidence="6" id="KW-1185">Reference proteome</keyword>
<dbReference type="InterPro" id="IPR013517">
    <property type="entry name" value="FG-GAP"/>
</dbReference>
<dbReference type="InterPro" id="IPR028994">
    <property type="entry name" value="Integrin_alpha_N"/>
</dbReference>